<dbReference type="OrthoDB" id="408631at2759"/>
<accession>A0A9P6JSN4</accession>
<dbReference type="Proteomes" id="UP000807306">
    <property type="component" value="Unassembled WGS sequence"/>
</dbReference>
<feature type="domain" description="Carboxylesterase type B" evidence="2">
    <location>
        <begin position="19"/>
        <end position="529"/>
    </location>
</feature>
<dbReference type="PANTHER" id="PTHR11559">
    <property type="entry name" value="CARBOXYLESTERASE"/>
    <property type="match status" value="1"/>
</dbReference>
<proteinExistence type="predicted"/>
<evidence type="ECO:0000259" key="2">
    <source>
        <dbReference type="Pfam" id="PF00135"/>
    </source>
</evidence>
<dbReference type="InterPro" id="IPR002018">
    <property type="entry name" value="CarbesteraseB"/>
</dbReference>
<evidence type="ECO:0000313" key="3">
    <source>
        <dbReference type="EMBL" id="KAF9531108.1"/>
    </source>
</evidence>
<dbReference type="InterPro" id="IPR029058">
    <property type="entry name" value="AB_hydrolase_fold"/>
</dbReference>
<dbReference type="SUPFAM" id="SSF53474">
    <property type="entry name" value="alpha/beta-Hydrolases"/>
    <property type="match status" value="1"/>
</dbReference>
<keyword evidence="4" id="KW-1185">Reference proteome</keyword>
<protein>
    <submittedName>
        <fullName evidence="3">Triacylglycerol lipase 3</fullName>
    </submittedName>
</protein>
<gene>
    <name evidence="3" type="ORF">CPB83DRAFT_891961</name>
</gene>
<keyword evidence="1" id="KW-0732">Signal</keyword>
<dbReference type="InterPro" id="IPR050309">
    <property type="entry name" value="Type-B_Carboxylest/Lipase"/>
</dbReference>
<name>A0A9P6JSN4_9AGAR</name>
<feature type="chain" id="PRO_5040380531" evidence="1">
    <location>
        <begin position="18"/>
        <end position="539"/>
    </location>
</feature>
<evidence type="ECO:0000313" key="4">
    <source>
        <dbReference type="Proteomes" id="UP000807306"/>
    </source>
</evidence>
<evidence type="ECO:0000256" key="1">
    <source>
        <dbReference type="SAM" id="SignalP"/>
    </source>
</evidence>
<feature type="signal peptide" evidence="1">
    <location>
        <begin position="1"/>
        <end position="17"/>
    </location>
</feature>
<dbReference type="Pfam" id="PF00135">
    <property type="entry name" value="COesterase"/>
    <property type="match status" value="1"/>
</dbReference>
<comment type="caution">
    <text evidence="3">The sequence shown here is derived from an EMBL/GenBank/DDBJ whole genome shotgun (WGS) entry which is preliminary data.</text>
</comment>
<organism evidence="3 4">
    <name type="scientific">Crepidotus variabilis</name>
    <dbReference type="NCBI Taxonomy" id="179855"/>
    <lineage>
        <taxon>Eukaryota</taxon>
        <taxon>Fungi</taxon>
        <taxon>Dikarya</taxon>
        <taxon>Basidiomycota</taxon>
        <taxon>Agaricomycotina</taxon>
        <taxon>Agaricomycetes</taxon>
        <taxon>Agaricomycetidae</taxon>
        <taxon>Agaricales</taxon>
        <taxon>Agaricineae</taxon>
        <taxon>Crepidotaceae</taxon>
        <taxon>Crepidotus</taxon>
    </lineage>
</organism>
<dbReference type="PROSITE" id="PS00941">
    <property type="entry name" value="CARBOXYLESTERASE_B_2"/>
    <property type="match status" value="1"/>
</dbReference>
<dbReference type="EMBL" id="MU157836">
    <property type="protein sequence ID" value="KAF9531108.1"/>
    <property type="molecule type" value="Genomic_DNA"/>
</dbReference>
<reference evidence="3" key="1">
    <citation type="submission" date="2020-11" db="EMBL/GenBank/DDBJ databases">
        <authorList>
            <consortium name="DOE Joint Genome Institute"/>
            <person name="Ahrendt S."/>
            <person name="Riley R."/>
            <person name="Andreopoulos W."/>
            <person name="Labutti K."/>
            <person name="Pangilinan J."/>
            <person name="Ruiz-Duenas F.J."/>
            <person name="Barrasa J.M."/>
            <person name="Sanchez-Garcia M."/>
            <person name="Camarero S."/>
            <person name="Miyauchi S."/>
            <person name="Serrano A."/>
            <person name="Linde D."/>
            <person name="Babiker R."/>
            <person name="Drula E."/>
            <person name="Ayuso-Fernandez I."/>
            <person name="Pacheco R."/>
            <person name="Padilla G."/>
            <person name="Ferreira P."/>
            <person name="Barriuso J."/>
            <person name="Kellner H."/>
            <person name="Castanera R."/>
            <person name="Alfaro M."/>
            <person name="Ramirez L."/>
            <person name="Pisabarro A.G."/>
            <person name="Kuo A."/>
            <person name="Tritt A."/>
            <person name="Lipzen A."/>
            <person name="He G."/>
            <person name="Yan M."/>
            <person name="Ng V."/>
            <person name="Cullen D."/>
            <person name="Martin F."/>
            <person name="Rosso M.-N."/>
            <person name="Henrissat B."/>
            <person name="Hibbett D."/>
            <person name="Martinez A.T."/>
            <person name="Grigoriev I.V."/>
        </authorList>
    </citation>
    <scope>NUCLEOTIDE SEQUENCE</scope>
    <source>
        <strain evidence="3">CBS 506.95</strain>
    </source>
</reference>
<dbReference type="AlphaFoldDB" id="A0A9P6JSN4"/>
<dbReference type="InterPro" id="IPR019819">
    <property type="entry name" value="Carboxylesterase_B_CS"/>
</dbReference>
<dbReference type="Gene3D" id="3.40.50.1820">
    <property type="entry name" value="alpha/beta hydrolase"/>
    <property type="match status" value="1"/>
</dbReference>
<sequence>MLSRLVLLSTLLLCVIAVPEVKVGNTKVVGRSINSLHQEFFGGIPYAEPPVGHLRLHNPKPKTLSGLSFDATQYGKGCLQVQGIPTQESEDCLTINVLRPAGVNETAKLPVYFYTYGGGYYNGNSSAYNASAIVGKSIQRGTPIIYVNFNYRLGPLGFPQGYEAATSGVLNLGLKDQLLALKWVQQNIKCFGGDNTKVTVGGDTSGSIMNSIQMLNPDFAKVARAAILQSGGPAPVPELFPSEKQPYWQNFTASVSSCSSVAVSNNTLACLRKANASEIASAYPGAVQAAGGVFGFNPSIDGQFIPELPSKILASGNYAQIPFIAGTNLDEGTLFTPTTGPFDDAILREFFVMRIPPIVDAAIVNATITKILQLYPDDPALGSPFGTGNETFGLPTGYKRVAAFQGDISFQSQRRFLSQTASCAGIKTWSYIFTQPTPSTPPILGVYHTSEIPYVYGQPSGNSASGLALSNIIVDYWLSFVTSLDPNDGQGENRPQWPQYETQNKVILQLKSNATQVIPDNYRQEQVEFINSNPGAFRH</sequence>